<dbReference type="PIRSF" id="PIRSF006305">
    <property type="entry name" value="Maf"/>
    <property type="match status" value="1"/>
</dbReference>
<organism evidence="3">
    <name type="scientific">marine metagenome</name>
    <dbReference type="NCBI Taxonomy" id="408172"/>
    <lineage>
        <taxon>unclassified sequences</taxon>
        <taxon>metagenomes</taxon>
        <taxon>ecological metagenomes</taxon>
    </lineage>
</organism>
<accession>A0A381NWX7</accession>
<gene>
    <name evidence="3" type="ORF">METZ01_LOCUS11976</name>
</gene>
<dbReference type="CDD" id="cd00985">
    <property type="entry name" value="Maf_Ham1"/>
    <property type="match status" value="1"/>
</dbReference>
<evidence type="ECO:0000313" key="3">
    <source>
        <dbReference type="EMBL" id="SUZ59122.1"/>
    </source>
</evidence>
<evidence type="ECO:0000256" key="2">
    <source>
        <dbReference type="ARBA" id="ARBA00022801"/>
    </source>
</evidence>
<evidence type="ECO:0008006" key="4">
    <source>
        <dbReference type="Google" id="ProtNLM"/>
    </source>
</evidence>
<proteinExistence type="inferred from homology"/>
<dbReference type="Gene3D" id="3.90.950.10">
    <property type="match status" value="1"/>
</dbReference>
<dbReference type="InterPro" id="IPR029001">
    <property type="entry name" value="ITPase-like_fam"/>
</dbReference>
<dbReference type="SUPFAM" id="SSF52972">
    <property type="entry name" value="ITPase-like"/>
    <property type="match status" value="1"/>
</dbReference>
<dbReference type="Pfam" id="PF02545">
    <property type="entry name" value="Maf"/>
    <property type="match status" value="1"/>
</dbReference>
<dbReference type="HAMAP" id="MF_00528">
    <property type="entry name" value="Maf"/>
    <property type="match status" value="1"/>
</dbReference>
<dbReference type="PANTHER" id="PTHR43213">
    <property type="entry name" value="BIFUNCTIONAL DTTP/UTP PYROPHOSPHATASE/METHYLTRANSFERASE PROTEIN-RELATED"/>
    <property type="match status" value="1"/>
</dbReference>
<keyword evidence="2" id="KW-0378">Hydrolase</keyword>
<reference evidence="3" key="1">
    <citation type="submission" date="2018-05" db="EMBL/GenBank/DDBJ databases">
        <authorList>
            <person name="Lanie J.A."/>
            <person name="Ng W.-L."/>
            <person name="Kazmierczak K.M."/>
            <person name="Andrzejewski T.M."/>
            <person name="Davidsen T.M."/>
            <person name="Wayne K.J."/>
            <person name="Tettelin H."/>
            <person name="Glass J.I."/>
            <person name="Rusch D."/>
            <person name="Podicherti R."/>
            <person name="Tsui H.-C.T."/>
            <person name="Winkler M.E."/>
        </authorList>
    </citation>
    <scope>NUCLEOTIDE SEQUENCE</scope>
</reference>
<protein>
    <recommendedName>
        <fullName evidence="4">Maf-like protein</fullName>
    </recommendedName>
</protein>
<sequence length="197" mass="22503">MTQSSHKIILGSSSIYRANLLSKYISHFESVAPEIDESQYANESPQDLSMRLAKTKAKKIADIKPGDIVIGSDQVVSFKNISIGKQVNYESAYQTLIEFSGKKIYFYTSVVIVIKEKKIELAHLDKTIIEFKPFGKKELDIYLKSQDIFDSTAAVKYECKQFQLLVDQIITEDEQAIIGLPMIWLMEQLKKIELNRI</sequence>
<dbReference type="EMBL" id="UINC01000664">
    <property type="protein sequence ID" value="SUZ59122.1"/>
    <property type="molecule type" value="Genomic_DNA"/>
</dbReference>
<comment type="cofactor">
    <cofactor evidence="1">
        <name>a divalent metal cation</name>
        <dbReference type="ChEBI" id="CHEBI:60240"/>
    </cofactor>
</comment>
<dbReference type="InterPro" id="IPR003697">
    <property type="entry name" value="Maf-like"/>
</dbReference>
<dbReference type="GO" id="GO:0047429">
    <property type="term" value="F:nucleoside triphosphate diphosphatase activity"/>
    <property type="evidence" value="ECO:0007669"/>
    <property type="project" value="InterPro"/>
</dbReference>
<name>A0A381NWX7_9ZZZZ</name>
<dbReference type="PANTHER" id="PTHR43213:SF5">
    <property type="entry name" value="BIFUNCTIONAL DTTP_UTP PYROPHOSPHATASE_METHYLTRANSFERASE PROTEIN-RELATED"/>
    <property type="match status" value="1"/>
</dbReference>
<evidence type="ECO:0000256" key="1">
    <source>
        <dbReference type="ARBA" id="ARBA00001968"/>
    </source>
</evidence>
<dbReference type="AlphaFoldDB" id="A0A381NWX7"/>